<reference evidence="7 8" key="1">
    <citation type="submission" date="2016-04" db="EMBL/GenBank/DDBJ databases">
        <title>Draft genome sequence of freshwater magnetotactic bacteria Magnetospirillum marisnigri SP-1 and Magnetospirillum moscoviense BB-1.</title>
        <authorList>
            <person name="Koziaeva V."/>
            <person name="Dziuba M.V."/>
            <person name="Ivanov T.M."/>
            <person name="Kuznetsov B."/>
            <person name="Grouzdev D.S."/>
        </authorList>
    </citation>
    <scope>NUCLEOTIDE SEQUENCE [LARGE SCALE GENOMIC DNA]</scope>
    <source>
        <strain evidence="7 8">BB-1</strain>
    </source>
</reference>
<organism evidence="7 8">
    <name type="scientific">Magnetospirillum moscoviense</name>
    <dbReference type="NCBI Taxonomy" id="1437059"/>
    <lineage>
        <taxon>Bacteria</taxon>
        <taxon>Pseudomonadati</taxon>
        <taxon>Pseudomonadota</taxon>
        <taxon>Alphaproteobacteria</taxon>
        <taxon>Rhodospirillales</taxon>
        <taxon>Rhodospirillaceae</taxon>
        <taxon>Magnetospirillum</taxon>
    </lineage>
</organism>
<protein>
    <submittedName>
        <fullName evidence="7">Acyl-phosphate glycerol 3-phosphate acyltransferase</fullName>
    </submittedName>
</protein>
<comment type="caution">
    <text evidence="7">The sequence shown here is derived from an EMBL/GenBank/DDBJ whole genome shotgun (WGS) entry which is preliminary data.</text>
</comment>
<dbReference type="PANTHER" id="PTHR10434:SF64">
    <property type="entry name" value="1-ACYL-SN-GLYCEROL-3-PHOSPHATE ACYLTRANSFERASE-RELATED"/>
    <property type="match status" value="1"/>
</dbReference>
<evidence type="ECO:0000313" key="8">
    <source>
        <dbReference type="Proteomes" id="UP000078543"/>
    </source>
</evidence>
<evidence type="ECO:0000256" key="2">
    <source>
        <dbReference type="ARBA" id="ARBA00022516"/>
    </source>
</evidence>
<keyword evidence="3 7" id="KW-0808">Transferase</keyword>
<dbReference type="STRING" id="1437059.A6A05_05940"/>
<keyword evidence="2" id="KW-0444">Lipid biosynthesis</keyword>
<dbReference type="Proteomes" id="UP000078543">
    <property type="component" value="Unassembled WGS sequence"/>
</dbReference>
<accession>A0A178N1B2</accession>
<comment type="pathway">
    <text evidence="1">Lipid metabolism.</text>
</comment>
<evidence type="ECO:0000313" key="7">
    <source>
        <dbReference type="EMBL" id="OAN65495.1"/>
    </source>
</evidence>
<keyword evidence="4" id="KW-0443">Lipid metabolism</keyword>
<proteinExistence type="predicted"/>
<feature type="domain" description="Phospholipid/glycerol acyltransferase" evidence="6">
    <location>
        <begin position="67"/>
        <end position="183"/>
    </location>
</feature>
<dbReference type="GO" id="GO:0006654">
    <property type="term" value="P:phosphatidic acid biosynthetic process"/>
    <property type="evidence" value="ECO:0007669"/>
    <property type="project" value="TreeGrafter"/>
</dbReference>
<evidence type="ECO:0000256" key="5">
    <source>
        <dbReference type="ARBA" id="ARBA00023315"/>
    </source>
</evidence>
<dbReference type="AlphaFoldDB" id="A0A178N1B2"/>
<evidence type="ECO:0000256" key="3">
    <source>
        <dbReference type="ARBA" id="ARBA00022679"/>
    </source>
</evidence>
<dbReference type="CDD" id="cd07989">
    <property type="entry name" value="LPLAT_AGPAT-like"/>
    <property type="match status" value="1"/>
</dbReference>
<dbReference type="Pfam" id="PF01553">
    <property type="entry name" value="Acyltransferase"/>
    <property type="match status" value="1"/>
</dbReference>
<evidence type="ECO:0000256" key="4">
    <source>
        <dbReference type="ARBA" id="ARBA00023098"/>
    </source>
</evidence>
<dbReference type="InterPro" id="IPR002123">
    <property type="entry name" value="Plipid/glycerol_acylTrfase"/>
</dbReference>
<dbReference type="SUPFAM" id="SSF69593">
    <property type="entry name" value="Glycerol-3-phosphate (1)-acyltransferase"/>
    <property type="match status" value="1"/>
</dbReference>
<dbReference type="EMBL" id="LWQU01000022">
    <property type="protein sequence ID" value="OAN65495.1"/>
    <property type="molecule type" value="Genomic_DNA"/>
</dbReference>
<dbReference type="SMART" id="SM00563">
    <property type="entry name" value="PlsC"/>
    <property type="match status" value="1"/>
</dbReference>
<dbReference type="OrthoDB" id="9806880at2"/>
<sequence>MTSTFLSVCRLLAFVAWTLLLLPPYLVLLAVGWRGYIRYVRAYFRMVNRLVGFDIVVRGRIETTRPALFIANHASYLDIIVLGSLIDANFVAKSEVANWPGFGFLSRIAQTVFVDRKRGGTARERDLLQSCLNAGRSLILFPEGTSNDGNRVLPFKSSLFAVAEDAARTGQILPVQPVSVAYTRLDGLPLTRAMRQFYAWYGDMTLAGHLPAALGLGRVTIEVTFHPVVTIADFPDRKALANHCHDVISHGLVTALAGRVEA</sequence>
<evidence type="ECO:0000256" key="1">
    <source>
        <dbReference type="ARBA" id="ARBA00005189"/>
    </source>
</evidence>
<name>A0A178N1B2_9PROT</name>
<keyword evidence="8" id="KW-1185">Reference proteome</keyword>
<keyword evidence="5 7" id="KW-0012">Acyltransferase</keyword>
<evidence type="ECO:0000259" key="6">
    <source>
        <dbReference type="SMART" id="SM00563"/>
    </source>
</evidence>
<dbReference type="RefSeq" id="WP_068496716.1">
    <property type="nucleotide sequence ID" value="NZ_LWQU01000022.1"/>
</dbReference>
<dbReference type="GO" id="GO:0003841">
    <property type="term" value="F:1-acylglycerol-3-phosphate O-acyltransferase activity"/>
    <property type="evidence" value="ECO:0007669"/>
    <property type="project" value="TreeGrafter"/>
</dbReference>
<dbReference type="PANTHER" id="PTHR10434">
    <property type="entry name" value="1-ACYL-SN-GLYCEROL-3-PHOSPHATE ACYLTRANSFERASE"/>
    <property type="match status" value="1"/>
</dbReference>
<gene>
    <name evidence="7" type="ORF">A6A05_05940</name>
</gene>